<proteinExistence type="predicted"/>
<gene>
    <name evidence="2" type="ORF">PISMIDRAFT_240858</name>
</gene>
<dbReference type="Proteomes" id="UP000054018">
    <property type="component" value="Unassembled WGS sequence"/>
</dbReference>
<dbReference type="EMBL" id="KN833700">
    <property type="protein sequence ID" value="KIK26628.1"/>
    <property type="molecule type" value="Genomic_DNA"/>
</dbReference>
<protein>
    <submittedName>
        <fullName evidence="2">Uncharacterized protein</fullName>
    </submittedName>
</protein>
<name>A0A0D0A3K5_9AGAM</name>
<feature type="compositionally biased region" description="Polar residues" evidence="1">
    <location>
        <begin position="12"/>
        <end position="25"/>
    </location>
</feature>
<evidence type="ECO:0000256" key="1">
    <source>
        <dbReference type="SAM" id="MobiDB-lite"/>
    </source>
</evidence>
<feature type="compositionally biased region" description="Basic and acidic residues" evidence="1">
    <location>
        <begin position="40"/>
        <end position="53"/>
    </location>
</feature>
<reference evidence="2 3" key="1">
    <citation type="submission" date="2014-04" db="EMBL/GenBank/DDBJ databases">
        <authorList>
            <consortium name="DOE Joint Genome Institute"/>
            <person name="Kuo A."/>
            <person name="Kohler A."/>
            <person name="Costa M.D."/>
            <person name="Nagy L.G."/>
            <person name="Floudas D."/>
            <person name="Copeland A."/>
            <person name="Barry K.W."/>
            <person name="Cichocki N."/>
            <person name="Veneault-Fourrey C."/>
            <person name="LaButti K."/>
            <person name="Lindquist E.A."/>
            <person name="Lipzen A."/>
            <person name="Lundell T."/>
            <person name="Morin E."/>
            <person name="Murat C."/>
            <person name="Sun H."/>
            <person name="Tunlid A."/>
            <person name="Henrissat B."/>
            <person name="Grigoriev I.V."/>
            <person name="Hibbett D.S."/>
            <person name="Martin F."/>
            <person name="Nordberg H.P."/>
            <person name="Cantor M.N."/>
            <person name="Hua S.X."/>
        </authorList>
    </citation>
    <scope>NUCLEOTIDE SEQUENCE [LARGE SCALE GENOMIC DNA]</scope>
    <source>
        <strain evidence="2 3">441</strain>
    </source>
</reference>
<sequence length="157" mass="17722">MTVALSDAGRQPTASSVRRSITSSMVRHPSPKRKLPWPHDVQRSSRHDLHTPPDHVRAAFYTNRSRKSFTVRSSTPYSGESCLSVGAFFLWTSGFLPERMTGLPYRGMSLVENGNGSKAKLIFRFCTLFYVIPLRHVRNAAIKHQFEVRTAQATHPP</sequence>
<organism evidence="2 3">
    <name type="scientific">Pisolithus microcarpus 441</name>
    <dbReference type="NCBI Taxonomy" id="765257"/>
    <lineage>
        <taxon>Eukaryota</taxon>
        <taxon>Fungi</taxon>
        <taxon>Dikarya</taxon>
        <taxon>Basidiomycota</taxon>
        <taxon>Agaricomycotina</taxon>
        <taxon>Agaricomycetes</taxon>
        <taxon>Agaricomycetidae</taxon>
        <taxon>Boletales</taxon>
        <taxon>Sclerodermatineae</taxon>
        <taxon>Pisolithaceae</taxon>
        <taxon>Pisolithus</taxon>
    </lineage>
</organism>
<dbReference type="AlphaFoldDB" id="A0A0D0A3K5"/>
<reference evidence="3" key="2">
    <citation type="submission" date="2015-01" db="EMBL/GenBank/DDBJ databases">
        <title>Evolutionary Origins and Diversification of the Mycorrhizal Mutualists.</title>
        <authorList>
            <consortium name="DOE Joint Genome Institute"/>
            <consortium name="Mycorrhizal Genomics Consortium"/>
            <person name="Kohler A."/>
            <person name="Kuo A."/>
            <person name="Nagy L.G."/>
            <person name="Floudas D."/>
            <person name="Copeland A."/>
            <person name="Barry K.W."/>
            <person name="Cichocki N."/>
            <person name="Veneault-Fourrey C."/>
            <person name="LaButti K."/>
            <person name="Lindquist E.A."/>
            <person name="Lipzen A."/>
            <person name="Lundell T."/>
            <person name="Morin E."/>
            <person name="Murat C."/>
            <person name="Riley R."/>
            <person name="Ohm R."/>
            <person name="Sun H."/>
            <person name="Tunlid A."/>
            <person name="Henrissat B."/>
            <person name="Grigoriev I.V."/>
            <person name="Hibbett D.S."/>
            <person name="Martin F."/>
        </authorList>
    </citation>
    <scope>NUCLEOTIDE SEQUENCE [LARGE SCALE GENOMIC DNA]</scope>
    <source>
        <strain evidence="3">441</strain>
    </source>
</reference>
<accession>A0A0D0A3K5</accession>
<keyword evidence="3" id="KW-1185">Reference proteome</keyword>
<dbReference type="HOGENOM" id="CLU_1678620_0_0_1"/>
<feature type="region of interest" description="Disordered" evidence="1">
    <location>
        <begin position="1"/>
        <end position="53"/>
    </location>
</feature>
<evidence type="ECO:0000313" key="2">
    <source>
        <dbReference type="EMBL" id="KIK26628.1"/>
    </source>
</evidence>
<evidence type="ECO:0000313" key="3">
    <source>
        <dbReference type="Proteomes" id="UP000054018"/>
    </source>
</evidence>